<dbReference type="EMBL" id="JAGSXJ010000012">
    <property type="protein sequence ID" value="KAH6686651.1"/>
    <property type="molecule type" value="Genomic_DNA"/>
</dbReference>
<evidence type="ECO:0000313" key="10">
    <source>
        <dbReference type="Proteomes" id="UP000770015"/>
    </source>
</evidence>
<name>A0A9P8VCD1_9PEZI</name>
<reference evidence="9" key="1">
    <citation type="journal article" date="2021" name="Nat. Commun.">
        <title>Genetic determinants of endophytism in the Arabidopsis root mycobiome.</title>
        <authorList>
            <person name="Mesny F."/>
            <person name="Miyauchi S."/>
            <person name="Thiergart T."/>
            <person name="Pickel B."/>
            <person name="Atanasova L."/>
            <person name="Karlsson M."/>
            <person name="Huettel B."/>
            <person name="Barry K.W."/>
            <person name="Haridas S."/>
            <person name="Chen C."/>
            <person name="Bauer D."/>
            <person name="Andreopoulos W."/>
            <person name="Pangilinan J."/>
            <person name="LaButti K."/>
            <person name="Riley R."/>
            <person name="Lipzen A."/>
            <person name="Clum A."/>
            <person name="Drula E."/>
            <person name="Henrissat B."/>
            <person name="Kohler A."/>
            <person name="Grigoriev I.V."/>
            <person name="Martin F.M."/>
            <person name="Hacquard S."/>
        </authorList>
    </citation>
    <scope>NUCLEOTIDE SEQUENCE</scope>
    <source>
        <strain evidence="9">MPI-SDFR-AT-0117</strain>
    </source>
</reference>
<comment type="subcellular location">
    <subcellularLocation>
        <location evidence="1">Membrane</location>
        <topology evidence="1">Multi-pass membrane protein</topology>
    </subcellularLocation>
</comment>
<feature type="transmembrane region" description="Helical" evidence="7">
    <location>
        <begin position="72"/>
        <end position="99"/>
    </location>
</feature>
<keyword evidence="10" id="KW-1185">Reference proteome</keyword>
<evidence type="ECO:0000256" key="6">
    <source>
        <dbReference type="SAM" id="MobiDB-lite"/>
    </source>
</evidence>
<keyword evidence="3 7" id="KW-1133">Transmembrane helix</keyword>
<evidence type="ECO:0000256" key="1">
    <source>
        <dbReference type="ARBA" id="ARBA00004141"/>
    </source>
</evidence>
<evidence type="ECO:0000259" key="8">
    <source>
        <dbReference type="Pfam" id="PF20684"/>
    </source>
</evidence>
<keyword evidence="2 7" id="KW-0812">Transmembrane</keyword>
<proteinExistence type="inferred from homology"/>
<feature type="transmembrane region" description="Helical" evidence="7">
    <location>
        <begin position="189"/>
        <end position="216"/>
    </location>
</feature>
<evidence type="ECO:0000256" key="3">
    <source>
        <dbReference type="ARBA" id="ARBA00022989"/>
    </source>
</evidence>
<comment type="caution">
    <text evidence="9">The sequence shown here is derived from an EMBL/GenBank/DDBJ whole genome shotgun (WGS) entry which is preliminary data.</text>
</comment>
<feature type="transmembrane region" description="Helical" evidence="7">
    <location>
        <begin position="111"/>
        <end position="136"/>
    </location>
</feature>
<dbReference type="Proteomes" id="UP000770015">
    <property type="component" value="Unassembled WGS sequence"/>
</dbReference>
<accession>A0A9P8VCD1</accession>
<dbReference type="GO" id="GO:0016020">
    <property type="term" value="C:membrane"/>
    <property type="evidence" value="ECO:0007669"/>
    <property type="project" value="UniProtKB-SubCell"/>
</dbReference>
<gene>
    <name evidence="9" type="ORF">F5X68DRAFT_261685</name>
</gene>
<evidence type="ECO:0000256" key="7">
    <source>
        <dbReference type="SAM" id="Phobius"/>
    </source>
</evidence>
<comment type="similarity">
    <text evidence="5">Belongs to the SAT4 family.</text>
</comment>
<dbReference type="AlphaFoldDB" id="A0A9P8VCD1"/>
<feature type="transmembrane region" description="Helical" evidence="7">
    <location>
        <begin position="228"/>
        <end position="253"/>
    </location>
</feature>
<dbReference type="Pfam" id="PF20684">
    <property type="entry name" value="Fung_rhodopsin"/>
    <property type="match status" value="1"/>
</dbReference>
<evidence type="ECO:0000256" key="2">
    <source>
        <dbReference type="ARBA" id="ARBA00022692"/>
    </source>
</evidence>
<dbReference type="InterPro" id="IPR049326">
    <property type="entry name" value="Rhodopsin_dom_fungi"/>
</dbReference>
<feature type="domain" description="Rhodopsin" evidence="8">
    <location>
        <begin position="53"/>
        <end position="290"/>
    </location>
</feature>
<evidence type="ECO:0000313" key="9">
    <source>
        <dbReference type="EMBL" id="KAH6686651.1"/>
    </source>
</evidence>
<feature type="transmembrane region" description="Helical" evidence="7">
    <location>
        <begin position="148"/>
        <end position="169"/>
    </location>
</feature>
<feature type="region of interest" description="Disordered" evidence="6">
    <location>
        <begin position="332"/>
        <end position="362"/>
    </location>
</feature>
<protein>
    <recommendedName>
        <fullName evidence="8">Rhodopsin domain-containing protein</fullName>
    </recommendedName>
</protein>
<sequence length="397" mass="43876">MENFPLTNGVRTLVPAPEGYVVDFDNPQTQFVLEHYLITGILGPLALVALCQRYYTKIFLSKGLQIDDAFMFLAWVASVVTQVTLIYCISIKTLTAHAWEIPLPRFLEYTFLTWIVGAVFMLCNGFTKLSLLTFYLHLSHQRWFRTAVWTSIVVVALNTFIITTMLFFNCSPVRKSFDPTVQEGGCIDIAILFIATAISNVVSDVILFILPIPMVLQLKMGLGQKIGAIVVFGIGTITVVTSVIRLVLLFPVLASGDITWDAAPANIWSFLEANLFIICGSMPTLRKFFKHFAPSMMGGSSSNPSYAHNRRASAYAVGRSGSRAARMQRNQYEQYPDDTELRSINSADAKTNPGEDSDKERVSGVVSVNVAGGADVDADNRSDKAILQTKSFTVTYT</sequence>
<dbReference type="InterPro" id="IPR052337">
    <property type="entry name" value="SAT4-like"/>
</dbReference>
<dbReference type="PANTHER" id="PTHR33048:SF124">
    <property type="entry name" value="INTEGRAL MEMBRANE PROTEIN"/>
    <property type="match status" value="1"/>
</dbReference>
<feature type="transmembrane region" description="Helical" evidence="7">
    <location>
        <begin position="265"/>
        <end position="285"/>
    </location>
</feature>
<dbReference type="OrthoDB" id="5342292at2759"/>
<evidence type="ECO:0000256" key="5">
    <source>
        <dbReference type="ARBA" id="ARBA00038359"/>
    </source>
</evidence>
<feature type="transmembrane region" description="Helical" evidence="7">
    <location>
        <begin position="33"/>
        <end position="51"/>
    </location>
</feature>
<evidence type="ECO:0000256" key="4">
    <source>
        <dbReference type="ARBA" id="ARBA00023136"/>
    </source>
</evidence>
<keyword evidence="4 7" id="KW-0472">Membrane</keyword>
<dbReference type="PANTHER" id="PTHR33048">
    <property type="entry name" value="PTH11-LIKE INTEGRAL MEMBRANE PROTEIN (AFU_ORTHOLOGUE AFUA_5G11245)"/>
    <property type="match status" value="1"/>
</dbReference>
<organism evidence="9 10">
    <name type="scientific">Plectosphaerella plurivora</name>
    <dbReference type="NCBI Taxonomy" id="936078"/>
    <lineage>
        <taxon>Eukaryota</taxon>
        <taxon>Fungi</taxon>
        <taxon>Dikarya</taxon>
        <taxon>Ascomycota</taxon>
        <taxon>Pezizomycotina</taxon>
        <taxon>Sordariomycetes</taxon>
        <taxon>Hypocreomycetidae</taxon>
        <taxon>Glomerellales</taxon>
        <taxon>Plectosphaerellaceae</taxon>
        <taxon>Plectosphaerella</taxon>
    </lineage>
</organism>